<dbReference type="Proteomes" id="UP000515163">
    <property type="component" value="Unplaced"/>
</dbReference>
<dbReference type="GO" id="GO:0031625">
    <property type="term" value="F:ubiquitin protein ligase binding"/>
    <property type="evidence" value="ECO:0007669"/>
    <property type="project" value="InterPro"/>
</dbReference>
<dbReference type="SUPFAM" id="SSF140106">
    <property type="entry name" value="Calcyclin-binding protein-like"/>
    <property type="match status" value="1"/>
</dbReference>
<dbReference type="InterPro" id="IPR007052">
    <property type="entry name" value="CS_dom"/>
</dbReference>
<dbReference type="OrthoDB" id="164025at2759"/>
<dbReference type="RefSeq" id="XP_031563903.1">
    <property type="nucleotide sequence ID" value="XM_031708043.1"/>
</dbReference>
<evidence type="ECO:0000313" key="14">
    <source>
        <dbReference type="RefSeq" id="XP_031563903.1"/>
    </source>
</evidence>
<dbReference type="GO" id="GO:0005737">
    <property type="term" value="C:cytoplasm"/>
    <property type="evidence" value="ECO:0007669"/>
    <property type="project" value="UniProtKB-SubCell"/>
</dbReference>
<feature type="compositionally biased region" description="Basic and acidic residues" evidence="10">
    <location>
        <begin position="51"/>
        <end position="70"/>
    </location>
</feature>
<evidence type="ECO:0000259" key="12">
    <source>
        <dbReference type="PROSITE" id="PS51203"/>
    </source>
</evidence>
<evidence type="ECO:0000256" key="6">
    <source>
        <dbReference type="ARBA" id="ARBA00022786"/>
    </source>
</evidence>
<gene>
    <name evidence="14" type="primary">LOC116299389</name>
</gene>
<keyword evidence="13" id="KW-1185">Reference proteome</keyword>
<dbReference type="SUPFAM" id="SSF49764">
    <property type="entry name" value="HSP20-like chaperones"/>
    <property type="match status" value="1"/>
</dbReference>
<name>A0A6P8I7D9_ACTTE</name>
<evidence type="ECO:0000256" key="4">
    <source>
        <dbReference type="ARBA" id="ARBA00022490"/>
    </source>
</evidence>
<dbReference type="GO" id="GO:0015631">
    <property type="term" value="F:tubulin binding"/>
    <property type="evidence" value="ECO:0007669"/>
    <property type="project" value="InterPro"/>
</dbReference>
<dbReference type="InterPro" id="IPR008978">
    <property type="entry name" value="HSP20-like_chaperone"/>
</dbReference>
<dbReference type="InterPro" id="IPR007699">
    <property type="entry name" value="SGS_dom"/>
</dbReference>
<dbReference type="Gene3D" id="2.60.40.790">
    <property type="match status" value="1"/>
</dbReference>
<dbReference type="PROSITE" id="PS51048">
    <property type="entry name" value="SGS"/>
    <property type="match status" value="1"/>
</dbReference>
<dbReference type="InterPro" id="IPR052289">
    <property type="entry name" value="Calcyclin-binding_UBL-bridge"/>
</dbReference>
<dbReference type="AlphaFoldDB" id="A0A6P8I7D9"/>
<organism evidence="13 14">
    <name type="scientific">Actinia tenebrosa</name>
    <name type="common">Australian red waratah sea anemone</name>
    <dbReference type="NCBI Taxonomy" id="6105"/>
    <lineage>
        <taxon>Eukaryota</taxon>
        <taxon>Metazoa</taxon>
        <taxon>Cnidaria</taxon>
        <taxon>Anthozoa</taxon>
        <taxon>Hexacorallia</taxon>
        <taxon>Actiniaria</taxon>
        <taxon>Actiniidae</taxon>
        <taxon>Actinia</taxon>
    </lineage>
</organism>
<dbReference type="InterPro" id="IPR015120">
    <property type="entry name" value="Siah-Interact_N"/>
</dbReference>
<dbReference type="InterPro" id="IPR037893">
    <property type="entry name" value="CS_CacyBP"/>
</dbReference>
<evidence type="ECO:0000259" key="11">
    <source>
        <dbReference type="PROSITE" id="PS51048"/>
    </source>
</evidence>
<comment type="function">
    <text evidence="9">May be involved in calcium-dependent ubiquitination and subsequent proteasomal degradation of target proteins. Probably serves as a molecular bridge in ubiquitin E3 complexes. Participates in the ubiquitin-mediated degradation of beta-catenin (CTNNB1).</text>
</comment>
<evidence type="ECO:0000256" key="3">
    <source>
        <dbReference type="ARBA" id="ARBA00015702"/>
    </source>
</evidence>
<dbReference type="FunCoup" id="A0A6P8I7D9">
    <property type="interactions" value="2361"/>
</dbReference>
<evidence type="ECO:0000256" key="8">
    <source>
        <dbReference type="ARBA" id="ARBA00023242"/>
    </source>
</evidence>
<dbReference type="FunFam" id="2.60.40.790:FF:000040">
    <property type="entry name" value="Calcyclin binding protein"/>
    <property type="match status" value="1"/>
</dbReference>
<keyword evidence="7" id="KW-0007">Acetylation</keyword>
<dbReference type="InterPro" id="IPR037201">
    <property type="entry name" value="CacyBP_N"/>
</dbReference>
<dbReference type="PROSITE" id="PS51203">
    <property type="entry name" value="CS"/>
    <property type="match status" value="1"/>
</dbReference>
<evidence type="ECO:0000256" key="5">
    <source>
        <dbReference type="ARBA" id="ARBA00022553"/>
    </source>
</evidence>
<dbReference type="GeneID" id="116299389"/>
<keyword evidence="5" id="KW-0597">Phosphoprotein</keyword>
<dbReference type="CDD" id="cd06468">
    <property type="entry name" value="p23_CacyBP"/>
    <property type="match status" value="1"/>
</dbReference>
<dbReference type="KEGG" id="aten:116299389"/>
<comment type="subcellular location">
    <subcellularLocation>
        <location evidence="2">Cytoplasm</location>
    </subcellularLocation>
    <subcellularLocation>
        <location evidence="1">Nucleus</location>
    </subcellularLocation>
</comment>
<accession>A0A6P8I7D9</accession>
<dbReference type="GO" id="GO:0044548">
    <property type="term" value="F:S100 protein binding"/>
    <property type="evidence" value="ECO:0007669"/>
    <property type="project" value="InterPro"/>
</dbReference>
<dbReference type="InParanoid" id="A0A6P8I7D9"/>
<sequence length="232" mass="26872">MASLEDHKLDADEIRSLISMSRRTRVKEVLQRELLNVEQEMALIKHDEMSHQAHREIKAEQPETTGEPKKLKPCSYTTSITSYAWDQSDKFVKVYITLPGVEKLSKEKIASKFTGNSMDVKVYDLDGKNYQLKIIRLFHGIVSEESYVKVKSGSLLVMMKKEKEKEKWEDVCKKVTAKSSRDFASGFDDKAKDPQESIMELMKKMYDEGDDEMKRTLNKAWTESREKATMDI</sequence>
<dbReference type="GO" id="GO:0005634">
    <property type="term" value="C:nucleus"/>
    <property type="evidence" value="ECO:0007669"/>
    <property type="project" value="UniProtKB-SubCell"/>
</dbReference>
<feature type="region of interest" description="Disordered" evidence="10">
    <location>
        <begin position="51"/>
        <end position="71"/>
    </location>
</feature>
<dbReference type="Pfam" id="PF09032">
    <property type="entry name" value="Siah-Interact_N"/>
    <property type="match status" value="1"/>
</dbReference>
<evidence type="ECO:0000256" key="7">
    <source>
        <dbReference type="ARBA" id="ARBA00022990"/>
    </source>
</evidence>
<dbReference type="PANTHER" id="PTHR13164:SF3">
    <property type="entry name" value="CALCYCLIN-BINDING PROTEIN"/>
    <property type="match status" value="1"/>
</dbReference>
<reference evidence="14" key="1">
    <citation type="submission" date="2025-08" db="UniProtKB">
        <authorList>
            <consortium name="RefSeq"/>
        </authorList>
    </citation>
    <scope>IDENTIFICATION</scope>
    <source>
        <tissue evidence="14">Tentacle</tissue>
    </source>
</reference>
<evidence type="ECO:0000256" key="2">
    <source>
        <dbReference type="ARBA" id="ARBA00004496"/>
    </source>
</evidence>
<proteinExistence type="predicted"/>
<evidence type="ECO:0000256" key="1">
    <source>
        <dbReference type="ARBA" id="ARBA00004123"/>
    </source>
</evidence>
<dbReference type="PANTHER" id="PTHR13164">
    <property type="entry name" value="CALICYLIN BINDING PROTEIN"/>
    <property type="match status" value="1"/>
</dbReference>
<feature type="domain" description="CS" evidence="12">
    <location>
        <begin position="78"/>
        <end position="172"/>
    </location>
</feature>
<evidence type="ECO:0000256" key="9">
    <source>
        <dbReference type="ARBA" id="ARBA00025145"/>
    </source>
</evidence>
<evidence type="ECO:0000256" key="10">
    <source>
        <dbReference type="SAM" id="MobiDB-lite"/>
    </source>
</evidence>
<evidence type="ECO:0000313" key="13">
    <source>
        <dbReference type="Proteomes" id="UP000515163"/>
    </source>
</evidence>
<feature type="domain" description="SGS" evidence="11">
    <location>
        <begin position="156"/>
        <end position="232"/>
    </location>
</feature>
<keyword evidence="4" id="KW-0963">Cytoplasm</keyword>
<keyword evidence="6" id="KW-0833">Ubl conjugation pathway</keyword>
<keyword evidence="8" id="KW-0539">Nucleus</keyword>
<dbReference type="Pfam" id="PF04969">
    <property type="entry name" value="CS"/>
    <property type="match status" value="1"/>
</dbReference>
<protein>
    <recommendedName>
        <fullName evidence="3">Calcyclin-binding protein</fullName>
    </recommendedName>
</protein>